<dbReference type="SUPFAM" id="SSF55681">
    <property type="entry name" value="Class II aaRS and biotin synthetases"/>
    <property type="match status" value="1"/>
</dbReference>
<dbReference type="GO" id="GO:0016740">
    <property type="term" value="F:transferase activity"/>
    <property type="evidence" value="ECO:0007669"/>
    <property type="project" value="UniProtKB-ARBA"/>
</dbReference>
<name>A0A354Z0C2_9FIRM</name>
<feature type="non-terminal residue" evidence="4">
    <location>
        <position position="76"/>
    </location>
</feature>
<dbReference type="GO" id="GO:0000049">
    <property type="term" value="F:tRNA binding"/>
    <property type="evidence" value="ECO:0007669"/>
    <property type="project" value="UniProtKB-KW"/>
</dbReference>
<dbReference type="GO" id="GO:0006435">
    <property type="term" value="P:threonyl-tRNA aminoacylation"/>
    <property type="evidence" value="ECO:0007669"/>
    <property type="project" value="TreeGrafter"/>
</dbReference>
<evidence type="ECO:0000256" key="2">
    <source>
        <dbReference type="ARBA" id="ARBA00022884"/>
    </source>
</evidence>
<evidence type="ECO:0000313" key="5">
    <source>
        <dbReference type="Proteomes" id="UP000263273"/>
    </source>
</evidence>
<keyword evidence="2" id="KW-0694">RNA-binding</keyword>
<evidence type="ECO:0000256" key="3">
    <source>
        <dbReference type="ARBA" id="ARBA00022917"/>
    </source>
</evidence>
<gene>
    <name evidence="4" type="ORF">DDZ44_10785</name>
</gene>
<dbReference type="GO" id="GO:0004829">
    <property type="term" value="F:threonine-tRNA ligase activity"/>
    <property type="evidence" value="ECO:0007669"/>
    <property type="project" value="TreeGrafter"/>
</dbReference>
<dbReference type="Gene3D" id="3.30.980.10">
    <property type="entry name" value="Threonyl-trna Synthetase, Chain A, domain 2"/>
    <property type="match status" value="1"/>
</dbReference>
<dbReference type="AlphaFoldDB" id="A0A354Z0C2"/>
<dbReference type="EMBL" id="DNZF01000231">
    <property type="protein sequence ID" value="HBK54411.1"/>
    <property type="molecule type" value="Genomic_DNA"/>
</dbReference>
<dbReference type="GO" id="GO:0000166">
    <property type="term" value="F:nucleotide binding"/>
    <property type="evidence" value="ECO:0007669"/>
    <property type="project" value="InterPro"/>
</dbReference>
<dbReference type="GO" id="GO:0140096">
    <property type="term" value="F:catalytic activity, acting on a protein"/>
    <property type="evidence" value="ECO:0007669"/>
    <property type="project" value="UniProtKB-ARBA"/>
</dbReference>
<comment type="caution">
    <text evidence="4">The sequence shown here is derived from an EMBL/GenBank/DDBJ whole genome shotgun (WGS) entry which is preliminary data.</text>
</comment>
<keyword evidence="1" id="KW-0820">tRNA-binding</keyword>
<evidence type="ECO:0000313" key="4">
    <source>
        <dbReference type="EMBL" id="HBK54411.1"/>
    </source>
</evidence>
<keyword evidence="3" id="KW-0648">Protein biosynthesis</keyword>
<dbReference type="SUPFAM" id="SSF55186">
    <property type="entry name" value="ThrRS/AlaRS common domain"/>
    <property type="match status" value="1"/>
</dbReference>
<sequence>SLAGAYWRGSEKNPMLQRVYATSFPKKSMLDDYLQKLEEAKKRDHRRLGRELGLFVVLDEGPGFPFFLPKGMVLRN</sequence>
<dbReference type="InterPro" id="IPR045864">
    <property type="entry name" value="aa-tRNA-synth_II/BPL/LPL"/>
</dbReference>
<dbReference type="Gene3D" id="3.30.930.10">
    <property type="entry name" value="Bira Bifunctional Protein, Domain 2"/>
    <property type="match status" value="1"/>
</dbReference>
<dbReference type="PANTHER" id="PTHR11451:SF44">
    <property type="entry name" value="THREONINE--TRNA LIGASE, CHLOROPLASTIC_MITOCHONDRIAL 2"/>
    <property type="match status" value="1"/>
</dbReference>
<proteinExistence type="predicted"/>
<feature type="non-terminal residue" evidence="4">
    <location>
        <position position="1"/>
    </location>
</feature>
<dbReference type="PANTHER" id="PTHR11451">
    <property type="entry name" value="THREONINE-TRNA LIGASE"/>
    <property type="match status" value="1"/>
</dbReference>
<organism evidence="4 5">
    <name type="scientific">Syntrophomonas wolfei</name>
    <dbReference type="NCBI Taxonomy" id="863"/>
    <lineage>
        <taxon>Bacteria</taxon>
        <taxon>Bacillati</taxon>
        <taxon>Bacillota</taxon>
        <taxon>Clostridia</taxon>
        <taxon>Eubacteriales</taxon>
        <taxon>Syntrophomonadaceae</taxon>
        <taxon>Syntrophomonas</taxon>
    </lineage>
</organism>
<protein>
    <submittedName>
        <fullName evidence="4">Threonine--tRNA ligase</fullName>
    </submittedName>
</protein>
<dbReference type="InterPro" id="IPR018163">
    <property type="entry name" value="Thr/Ala-tRNA-synth_IIc_edit"/>
</dbReference>
<dbReference type="Proteomes" id="UP000263273">
    <property type="component" value="Unassembled WGS sequence"/>
</dbReference>
<evidence type="ECO:0000256" key="1">
    <source>
        <dbReference type="ARBA" id="ARBA00022555"/>
    </source>
</evidence>
<reference evidence="4 5" key="1">
    <citation type="journal article" date="2018" name="Nat. Biotechnol.">
        <title>A standardized bacterial taxonomy based on genome phylogeny substantially revises the tree of life.</title>
        <authorList>
            <person name="Parks D.H."/>
            <person name="Chuvochina M."/>
            <person name="Waite D.W."/>
            <person name="Rinke C."/>
            <person name="Skarshewski A."/>
            <person name="Chaumeil P.A."/>
            <person name="Hugenholtz P."/>
        </authorList>
    </citation>
    <scope>NUCLEOTIDE SEQUENCE [LARGE SCALE GENOMIC DNA]</scope>
    <source>
        <strain evidence="4">UBA10948</strain>
    </source>
</reference>
<accession>A0A354Z0C2</accession>
<keyword evidence="4" id="KW-0436">Ligase</keyword>